<dbReference type="SMART" id="SM00926">
    <property type="entry name" value="Molybdop_Fe4S4"/>
    <property type="match status" value="1"/>
</dbReference>
<name>A0ABQ2MI16_9ACTN</name>
<dbReference type="InterPro" id="IPR009010">
    <property type="entry name" value="Asp_de-COase-like_dom_sf"/>
</dbReference>
<evidence type="ECO:0000256" key="7">
    <source>
        <dbReference type="ARBA" id="ARBA00023002"/>
    </source>
</evidence>
<keyword evidence="5" id="KW-0500">Molybdenum</keyword>
<dbReference type="Gene3D" id="2.40.40.20">
    <property type="match status" value="1"/>
</dbReference>
<dbReference type="InterPro" id="IPR006963">
    <property type="entry name" value="Mopterin_OxRdtase_4Fe-4S_dom"/>
</dbReference>
<keyword evidence="8" id="KW-0408">Iron</keyword>
<evidence type="ECO:0000256" key="10">
    <source>
        <dbReference type="ARBA" id="ARBA00023063"/>
    </source>
</evidence>
<keyword evidence="13" id="KW-1185">Reference proteome</keyword>
<dbReference type="EMBL" id="BMMP01000012">
    <property type="protein sequence ID" value="GGO52666.1"/>
    <property type="molecule type" value="Genomic_DNA"/>
</dbReference>
<dbReference type="RefSeq" id="WP_189038327.1">
    <property type="nucleotide sequence ID" value="NZ_BMMP01000012.1"/>
</dbReference>
<dbReference type="CDD" id="cd02754">
    <property type="entry name" value="MopB_Nitrate-R-NapA-like"/>
    <property type="match status" value="1"/>
</dbReference>
<dbReference type="Gene3D" id="2.20.25.90">
    <property type="entry name" value="ADC-like domains"/>
    <property type="match status" value="1"/>
</dbReference>
<reference evidence="13" key="1">
    <citation type="journal article" date="2019" name="Int. J. Syst. Evol. Microbiol.">
        <title>The Global Catalogue of Microorganisms (GCM) 10K type strain sequencing project: providing services to taxonomists for standard genome sequencing and annotation.</title>
        <authorList>
            <consortium name="The Broad Institute Genomics Platform"/>
            <consortium name="The Broad Institute Genome Sequencing Center for Infectious Disease"/>
            <person name="Wu L."/>
            <person name="Ma J."/>
        </authorList>
    </citation>
    <scope>NUCLEOTIDE SEQUENCE [LARGE SCALE GENOMIC DNA]</scope>
    <source>
        <strain evidence="13">CGMCC 4.7178</strain>
    </source>
</reference>
<dbReference type="SUPFAM" id="SSF53706">
    <property type="entry name" value="Formate dehydrogenase/DMSO reductase, domains 1-3"/>
    <property type="match status" value="1"/>
</dbReference>
<dbReference type="CDD" id="cd02791">
    <property type="entry name" value="MopB_CT_Nitrate-R-NapA-like"/>
    <property type="match status" value="1"/>
</dbReference>
<evidence type="ECO:0000256" key="2">
    <source>
        <dbReference type="ARBA" id="ARBA00001966"/>
    </source>
</evidence>
<dbReference type="PANTHER" id="PTHR43105">
    <property type="entry name" value="RESPIRATORY NITRATE REDUCTASE"/>
    <property type="match status" value="1"/>
</dbReference>
<evidence type="ECO:0000313" key="12">
    <source>
        <dbReference type="EMBL" id="GGO52666.1"/>
    </source>
</evidence>
<accession>A0ABQ2MI16</accession>
<keyword evidence="9" id="KW-0411">Iron-sulfur</keyword>
<evidence type="ECO:0000256" key="8">
    <source>
        <dbReference type="ARBA" id="ARBA00023004"/>
    </source>
</evidence>
<evidence type="ECO:0000256" key="1">
    <source>
        <dbReference type="ARBA" id="ARBA00001942"/>
    </source>
</evidence>
<dbReference type="PROSITE" id="PS51669">
    <property type="entry name" value="4FE4S_MOW_BIS_MGD"/>
    <property type="match status" value="1"/>
</dbReference>
<keyword evidence="6" id="KW-0479">Metal-binding</keyword>
<evidence type="ECO:0000313" key="13">
    <source>
        <dbReference type="Proteomes" id="UP000631535"/>
    </source>
</evidence>
<dbReference type="Gene3D" id="3.40.50.740">
    <property type="match status" value="1"/>
</dbReference>
<evidence type="ECO:0000259" key="11">
    <source>
        <dbReference type="PROSITE" id="PS51669"/>
    </source>
</evidence>
<proteinExistence type="inferred from homology"/>
<evidence type="ECO:0000256" key="5">
    <source>
        <dbReference type="ARBA" id="ARBA00022505"/>
    </source>
</evidence>
<evidence type="ECO:0000256" key="9">
    <source>
        <dbReference type="ARBA" id="ARBA00023014"/>
    </source>
</evidence>
<evidence type="ECO:0000256" key="3">
    <source>
        <dbReference type="ARBA" id="ARBA00008747"/>
    </source>
</evidence>
<dbReference type="Pfam" id="PF01568">
    <property type="entry name" value="Molydop_binding"/>
    <property type="match status" value="1"/>
</dbReference>
<evidence type="ECO:0000256" key="6">
    <source>
        <dbReference type="ARBA" id="ARBA00022723"/>
    </source>
</evidence>
<comment type="cofactor">
    <cofactor evidence="2">
        <name>[4Fe-4S] cluster</name>
        <dbReference type="ChEBI" id="CHEBI:49883"/>
    </cofactor>
</comment>
<keyword evidence="7" id="KW-0560">Oxidoreductase</keyword>
<dbReference type="InterPro" id="IPR006657">
    <property type="entry name" value="MoPterin_dinucl-bd_dom"/>
</dbReference>
<dbReference type="Pfam" id="PF04879">
    <property type="entry name" value="Molybdop_Fe4S4"/>
    <property type="match status" value="1"/>
</dbReference>
<dbReference type="SUPFAM" id="SSF50692">
    <property type="entry name" value="ADC-like"/>
    <property type="match status" value="1"/>
</dbReference>
<dbReference type="Proteomes" id="UP000631535">
    <property type="component" value="Unassembled WGS sequence"/>
</dbReference>
<dbReference type="InterPro" id="IPR050123">
    <property type="entry name" value="Prok_molybdopt-oxidoreductase"/>
</dbReference>
<dbReference type="PANTHER" id="PTHR43105:SF10">
    <property type="entry name" value="NADH-QUINONE OXIDOREDUCTASE SUBUNIT G"/>
    <property type="match status" value="1"/>
</dbReference>
<dbReference type="Pfam" id="PF00384">
    <property type="entry name" value="Molybdopterin"/>
    <property type="match status" value="1"/>
</dbReference>
<protein>
    <submittedName>
        <fullName evidence="12">Molybdopterin oxidoreductase</fullName>
    </submittedName>
</protein>
<dbReference type="InterPro" id="IPR006656">
    <property type="entry name" value="Mopterin_OxRdtase"/>
</dbReference>
<feature type="domain" description="4Fe-4S Mo/W bis-MGD-type" evidence="11">
    <location>
        <begin position="37"/>
        <end position="93"/>
    </location>
</feature>
<dbReference type="InterPro" id="IPR041957">
    <property type="entry name" value="CT_Nitrate-R-NapA-like"/>
</dbReference>
<comment type="similarity">
    <text evidence="3">Belongs to the prokaryotic molybdopterin-containing oxidoreductase family. NasA/NapA/NarB subfamily.</text>
</comment>
<sequence>MTDRTCEVWGETAPFAPGERWPARADSYLTVDEELVDRWVRSACVLCSNGCGMDIAVHDGRMVGVRGRTADRVNHGRLGPKGLYGWQANHSPDRLTRPLIRGAGGELAPCDWDTAMNAVAGRSRKVMAEQGPSAMAFYTSGQLFAEEYYAQAVIARGGIGTNHLDGNTRLCTATAEWALIESFGSDGNPGSYTDIDLCDGLFLMGHNVAETQTVLWARMRDRLRGPDRPRLVVADPRSTAPAREADVHLPVRPGTNVALLNALLHEVVAHGWTDRRWIDAHTVGYEELAALVAEYTPERAAGICGVPASDIREAARILGTAERLVSTVLQGVYQSHQATAAAVQVNNLHLLRGMIGRPGCSVFQMNGQPTAQNTRETGADGTLPAFRNWQNETHVAQLAEAWNVDVGQIPHEGSPTHIMEILRLCAEGSVRFLWVTGTNPAVSLPELHRVRSVLSRDDLFLVVSDAFPTETTALADVVLPAALWGEKTGCYTNADRTLHLSEKAVEPPGEARSDFEILLDYATRMQLKNNSGAPLLNWSRPQDAWESFCELTRGTLCDQSAATYGKLRSSDGIQWPCTASAPDGTERLYTDHRFATAAGECEDFGHDVVTGAQNQPGEYRDHDPDGRAVIKSAPYLEPREQTSTGYPLRLATGRRVHHWHTRTKTARVPQLNAAAPGPYVQMSVEDAGQLGVRDGDMVRVSSPHGTVEAVATVGGARPGTVFVPFHYGDFDQPEGDTRMRAANALTHTEWDPVSKQPLYKVTPVRVEKITPTADGGS</sequence>
<gene>
    <name evidence="12" type="ORF">GCM10012287_37470</name>
</gene>
<keyword evidence="10" id="KW-0534">Nitrate assimilation</keyword>
<keyword evidence="4" id="KW-0004">4Fe-4S</keyword>
<comment type="caution">
    <text evidence="12">The sequence shown here is derived from an EMBL/GenBank/DDBJ whole genome shotgun (WGS) entry which is preliminary data.</text>
</comment>
<comment type="cofactor">
    <cofactor evidence="1">
        <name>Mo-bis(molybdopterin guanine dinucleotide)</name>
        <dbReference type="ChEBI" id="CHEBI:60539"/>
    </cofactor>
</comment>
<organism evidence="12 13">
    <name type="scientific">Streptomyces daqingensis</name>
    <dbReference type="NCBI Taxonomy" id="1472640"/>
    <lineage>
        <taxon>Bacteria</taxon>
        <taxon>Bacillati</taxon>
        <taxon>Actinomycetota</taxon>
        <taxon>Actinomycetes</taxon>
        <taxon>Kitasatosporales</taxon>
        <taxon>Streptomycetaceae</taxon>
        <taxon>Streptomyces</taxon>
    </lineage>
</organism>
<evidence type="ECO:0000256" key="4">
    <source>
        <dbReference type="ARBA" id="ARBA00022485"/>
    </source>
</evidence>
<dbReference type="Gene3D" id="3.40.228.10">
    <property type="entry name" value="Dimethylsulfoxide Reductase, domain 2"/>
    <property type="match status" value="1"/>
</dbReference>